<dbReference type="AlphaFoldDB" id="A0A8S1N4S1"/>
<dbReference type="Proteomes" id="UP000692954">
    <property type="component" value="Unassembled WGS sequence"/>
</dbReference>
<feature type="chain" id="PRO_5035830004" evidence="1">
    <location>
        <begin position="20"/>
        <end position="931"/>
    </location>
</feature>
<comment type="caution">
    <text evidence="2">The sequence shown here is derived from an EMBL/GenBank/DDBJ whole genome shotgun (WGS) entry which is preliminary data.</text>
</comment>
<evidence type="ECO:0000256" key="1">
    <source>
        <dbReference type="SAM" id="SignalP"/>
    </source>
</evidence>
<gene>
    <name evidence="2" type="ORF">PSON_ATCC_30995.1.T0490213</name>
</gene>
<keyword evidence="1" id="KW-0732">Signal</keyword>
<dbReference type="PROSITE" id="PS51257">
    <property type="entry name" value="PROKAR_LIPOPROTEIN"/>
    <property type="match status" value="1"/>
</dbReference>
<reference evidence="2" key="1">
    <citation type="submission" date="2021-01" db="EMBL/GenBank/DDBJ databases">
        <authorList>
            <consortium name="Genoscope - CEA"/>
            <person name="William W."/>
        </authorList>
    </citation>
    <scope>NUCLEOTIDE SEQUENCE</scope>
</reference>
<dbReference type="OrthoDB" id="283759at2759"/>
<keyword evidence="3" id="KW-1185">Reference proteome</keyword>
<proteinExistence type="predicted"/>
<dbReference type="SMART" id="SM00639">
    <property type="entry name" value="PSA"/>
    <property type="match status" value="11"/>
</dbReference>
<feature type="signal peptide" evidence="1">
    <location>
        <begin position="1"/>
        <end position="19"/>
    </location>
</feature>
<dbReference type="InterPro" id="IPR002895">
    <property type="entry name" value="Paramecium_SA"/>
</dbReference>
<protein>
    <submittedName>
        <fullName evidence="2">Uncharacterized protein</fullName>
    </submittedName>
</protein>
<dbReference type="Pfam" id="PF01508">
    <property type="entry name" value="Paramecium_SA"/>
    <property type="match status" value="9"/>
</dbReference>
<name>A0A8S1N4S1_9CILI</name>
<evidence type="ECO:0000313" key="2">
    <source>
        <dbReference type="EMBL" id="CAD8086139.1"/>
    </source>
</evidence>
<dbReference type="EMBL" id="CAJJDN010000049">
    <property type="protein sequence ID" value="CAD8086139.1"/>
    <property type="molecule type" value="Genomic_DNA"/>
</dbReference>
<sequence length="931" mass="102998">MLSKLILLLLVILISCGDSVLDKGCSCNEIKSENDCKRIQCKYENGECKDRELETYCKLESTIGKCPVDGCALYENICQAFSGCTAYLGKNFDVCNKISDLCTSDGERCVALSTCDSYKSKTSCLIDSNGQYCYYDESDIANPQCKTVTTCKNLPLTLKTDGECRQQLLTCTVNESNTGGCIDSGKSCSDQKIKQQCVTNIDQTMECKWNETTNQCYDYSCENGNGKTVDDCQKYKKNCVLAETQDGISNICKNIDECINYKFKETCKIGLLGNCLWLITQIDGKDAGKCVDYNCSQASDDYTNDQLCTKFLDTCTVDDDNLGCKIRESLCTSYLQVSQCVSTINQQQCYWNKSQQQCINYDCENAQVDSYTIDNCNKFLSLCTANTELTSCVKKQCTDAITSQLCTKLGQCIWQDNKCVSYTCVNAPTSLTTNDACNKYLDKCYTTGAGCSSHGKCTDMKTQTACTIDSLNQKCIWINSACKVKTCSDLIYISHSECNNELNTCTSNGIKCINQATQCSDYKIQLSCVISSQGPCLWTDSQCFLFIGCSTLPGITHQFCNFANTKCTTDGTKCVSITSCAKTSQTGCYIGTDGDCVRNLDKNNNTVCEKFTKCSQMNYSTHFQCNRENQTCTINIDKKSCMDLSNSCSSYTIQDNCQITTDNKYCQWDTSTTKCRDQKCTDIVKTTHIDCQLANFKCTTDASKCIDIQKCDGYTVSDLCKFGSDGICIYDTANSKCRLKQCNDITDVKQCSTLPNCLPDTSNCVSKSTCSLYKTEKSCEFDGTDGICTWSNNTCSVMTKCEDANTFEKGCKKKSDICKWTPKPSNGGSSFCKPYTCQSKNSGGSCLPLLAFGETQYEICAEIQLTCQSASISDLTEDTCFINSAKSHYWDKTTNKCLACNGTTATNTTMIDDSNSFIIGTIYLFIAFLQY</sequence>
<organism evidence="2 3">
    <name type="scientific">Paramecium sonneborni</name>
    <dbReference type="NCBI Taxonomy" id="65129"/>
    <lineage>
        <taxon>Eukaryota</taxon>
        <taxon>Sar</taxon>
        <taxon>Alveolata</taxon>
        <taxon>Ciliophora</taxon>
        <taxon>Intramacronucleata</taxon>
        <taxon>Oligohymenophorea</taxon>
        <taxon>Peniculida</taxon>
        <taxon>Parameciidae</taxon>
        <taxon>Paramecium</taxon>
    </lineage>
</organism>
<accession>A0A8S1N4S1</accession>
<evidence type="ECO:0000313" key="3">
    <source>
        <dbReference type="Proteomes" id="UP000692954"/>
    </source>
</evidence>